<dbReference type="PROSITE" id="PS50979">
    <property type="entry name" value="BC"/>
    <property type="match status" value="1"/>
</dbReference>
<dbReference type="SMART" id="SM00878">
    <property type="entry name" value="Biotin_carb_C"/>
    <property type="match status" value="1"/>
</dbReference>
<dbReference type="Gene3D" id="3.30.470.20">
    <property type="entry name" value="ATP-grasp fold, B domain"/>
    <property type="match status" value="1"/>
</dbReference>
<dbReference type="InterPro" id="IPR029045">
    <property type="entry name" value="ClpP/crotonase-like_dom_sf"/>
</dbReference>
<dbReference type="Pfam" id="PF00364">
    <property type="entry name" value="Biotin_lipoyl"/>
    <property type="match status" value="1"/>
</dbReference>
<keyword evidence="2" id="KW-0436">Ligase</keyword>
<evidence type="ECO:0000259" key="10">
    <source>
        <dbReference type="PROSITE" id="PS50989"/>
    </source>
</evidence>
<dbReference type="EMBL" id="CP000747">
    <property type="protein sequence ID" value="ACG78960.1"/>
    <property type="molecule type" value="Genomic_DNA"/>
</dbReference>
<evidence type="ECO:0000256" key="1">
    <source>
        <dbReference type="ARBA" id="ARBA00001953"/>
    </source>
</evidence>
<dbReference type="eggNOG" id="COG0439">
    <property type="taxonomic scope" value="Bacteria"/>
</dbReference>
<evidence type="ECO:0000256" key="4">
    <source>
        <dbReference type="ARBA" id="ARBA00022840"/>
    </source>
</evidence>
<dbReference type="InterPro" id="IPR005482">
    <property type="entry name" value="Biotin_COase_C"/>
</dbReference>
<dbReference type="Gene3D" id="3.90.226.10">
    <property type="entry name" value="2-enoyl-CoA Hydratase, Chain A, domain 1"/>
    <property type="match status" value="2"/>
</dbReference>
<dbReference type="SUPFAM" id="SSF52096">
    <property type="entry name" value="ClpP/crotonase"/>
    <property type="match status" value="2"/>
</dbReference>
<keyword evidence="12" id="KW-1185">Reference proteome</keyword>
<dbReference type="InterPro" id="IPR013815">
    <property type="entry name" value="ATP_grasp_subdomain_1"/>
</dbReference>
<dbReference type="InterPro" id="IPR016185">
    <property type="entry name" value="PreATP-grasp_dom_sf"/>
</dbReference>
<dbReference type="Pfam" id="PF02785">
    <property type="entry name" value="Biotin_carb_C"/>
    <property type="match status" value="1"/>
</dbReference>
<dbReference type="SUPFAM" id="SSF51230">
    <property type="entry name" value="Single hybrid motif"/>
    <property type="match status" value="1"/>
</dbReference>
<proteinExistence type="predicted"/>
<dbReference type="KEGG" id="pzu:PHZ_c2551"/>
<dbReference type="InterPro" id="IPR005481">
    <property type="entry name" value="BC-like_N"/>
</dbReference>
<keyword evidence="5" id="KW-0092">Biotin</keyword>
<dbReference type="RefSeq" id="WP_012523098.1">
    <property type="nucleotide sequence ID" value="NC_011144.1"/>
</dbReference>
<reference evidence="11 12" key="1">
    <citation type="journal article" date="2008" name="BMC Genomics">
        <title>Complete genome of Phenylobacterium zucineum - a novel facultative intracellular bacterium isolated from human erythroleukemia cell line K562.</title>
        <authorList>
            <person name="Luo Y."/>
            <person name="Xu X."/>
            <person name="Ding Z."/>
            <person name="Liu Z."/>
            <person name="Zhang B."/>
            <person name="Yan Z."/>
            <person name="Sun J."/>
            <person name="Hu S."/>
            <person name="Hu X."/>
        </authorList>
    </citation>
    <scope>NUCLEOTIDE SEQUENCE [LARGE SCALE GENOMIC DNA]</scope>
    <source>
        <strain evidence="11 12">HLK1</strain>
    </source>
</reference>
<protein>
    <submittedName>
        <fullName evidence="11">Pyruvate carboxylase</fullName>
    </submittedName>
</protein>
<dbReference type="Gene3D" id="3.40.50.20">
    <property type="match status" value="1"/>
</dbReference>
<feature type="domain" description="Biotin carboxylation" evidence="9">
    <location>
        <begin position="2"/>
        <end position="460"/>
    </location>
</feature>
<feature type="domain" description="ATP-grasp" evidence="8">
    <location>
        <begin position="120"/>
        <end position="323"/>
    </location>
</feature>
<dbReference type="InterPro" id="IPR011764">
    <property type="entry name" value="Biotin_carboxylation_dom"/>
</dbReference>
<dbReference type="InterPro" id="IPR011054">
    <property type="entry name" value="Rudment_hybrid_motif"/>
</dbReference>
<dbReference type="PROSITE" id="PS50968">
    <property type="entry name" value="BIOTINYL_LIPOYL"/>
    <property type="match status" value="1"/>
</dbReference>
<dbReference type="GO" id="GO:0016874">
    <property type="term" value="F:ligase activity"/>
    <property type="evidence" value="ECO:0007669"/>
    <property type="project" value="UniProtKB-KW"/>
</dbReference>
<dbReference type="Pfam" id="PF00289">
    <property type="entry name" value="Biotin_carb_N"/>
    <property type="match status" value="1"/>
</dbReference>
<dbReference type="Gene3D" id="2.40.50.100">
    <property type="match status" value="1"/>
</dbReference>
<dbReference type="SUPFAM" id="SSF56059">
    <property type="entry name" value="Glutathione synthetase ATP-binding domain-like"/>
    <property type="match status" value="1"/>
</dbReference>
<name>B4RH12_PHEZH</name>
<evidence type="ECO:0000313" key="12">
    <source>
        <dbReference type="Proteomes" id="UP000001868"/>
    </source>
</evidence>
<evidence type="ECO:0000256" key="6">
    <source>
        <dbReference type="PROSITE-ProRule" id="PRU00409"/>
    </source>
</evidence>
<organism evidence="11 12">
    <name type="scientific">Phenylobacterium zucineum (strain HLK1)</name>
    <dbReference type="NCBI Taxonomy" id="450851"/>
    <lineage>
        <taxon>Bacteria</taxon>
        <taxon>Pseudomonadati</taxon>
        <taxon>Pseudomonadota</taxon>
        <taxon>Alphaproteobacteria</taxon>
        <taxon>Caulobacterales</taxon>
        <taxon>Caulobacteraceae</taxon>
        <taxon>Phenylobacterium</taxon>
    </lineage>
</organism>
<dbReference type="Proteomes" id="UP000001868">
    <property type="component" value="Chromosome"/>
</dbReference>
<dbReference type="PROSITE" id="PS50989">
    <property type="entry name" value="COA_CT_CTER"/>
    <property type="match status" value="1"/>
</dbReference>
<feature type="domain" description="Lipoyl-binding" evidence="7">
    <location>
        <begin position="494"/>
        <end position="567"/>
    </location>
</feature>
<dbReference type="GO" id="GO:0046872">
    <property type="term" value="F:metal ion binding"/>
    <property type="evidence" value="ECO:0007669"/>
    <property type="project" value="InterPro"/>
</dbReference>
<evidence type="ECO:0000259" key="9">
    <source>
        <dbReference type="PROSITE" id="PS50979"/>
    </source>
</evidence>
<dbReference type="AlphaFoldDB" id="B4RH12"/>
<dbReference type="InterPro" id="IPR005479">
    <property type="entry name" value="CPAse_ATP-bd"/>
</dbReference>
<sequence>MAIQRLLIANRGEIAIRIARAADELGMATVAICSEDDRGSLHTAKADDLHVLSGVGAKAYLDIEQVLAAARTAGCDAIHPGYGFLAENAQFAARCAEQDITFVGPTPEMLTEFGDKARARSLARDCGVPTPQGLFEPSTLEQAEAFLASLEPGAAVILKAVAGGGGRGIRVVRTPKELPKAFERCSSEAKAAFGQGDLYVERFLPRARHLEVQIIGDGQGGVTHLWERECTLQRRHQKIVEIAPSPDLPEALREALLDASVRLATAVGYRGLGTFEFLVWDSPAKGGLDFAFIEANPRIQVEHTVTEEVTGVDLVQAQLRVAGGASLASLGLTQDRIAPPRGHAIQLRVNMERMTPDGAVLPSGGQLTAFDPPSGPGMRTDTFGYAGYRTSPNFDSLLAKVIVHSPEPDFAAALRRGRRALREFRIGGVPTNLEFLHALISRPEVAANDIYTTFIDDHVRELAAAAEAHVGGLFFAQAAESESAPETAADLGAAAPAGMPVSAPLQGTIVALSVKVGDEVPAGGQVAVIEAMKMEHVVRAPCSGVISGLNVTPAETVFEGHPLLWIEAGEVQVEAAAAQAEPDPDHVRADLAAVLERHALTRDEARPDAVAKRRRRNQRTARENVAAVCDPDTFVEYGPLVVAAQRGRRSLDELIRTTPADGLVAGFGTVNGSLFGANARCLVLAYDATVLAGTQGREGHRKDQRLFELAERLRTPVIFFAEGGGGRPGDTERTGEGLSFHYFARLSGKVPLVGVTAGYCFAGNTAFLGCCHVIIATRNANIGMGGPAMVEGGGLGVFSADEIGPATMHYARGAVDVLVEDEVEAAAAAKRYLSYFQGDVAPGPCADQRRLRHLVPEDRRRAYDIRPVIETLVDEGSMFELRGGWGHGVVTALARIEGKAVGIVANNPMHLAGAIDAEAGDKGARFLQLCDNFGLPVVHLCDTPGIMVGPEAEKTALIRRACNLLVAGANLRVPSCTIIVRKFYGLGMIAMMGGAFKAPIFTVAWPTGEYGAMGLEGAVRLAYRKELEAIEDPAERKAVYDQRVEEMYQEGKALQKASSYDFDDVIDPADSRKWIVHALQCAQHTGEPPGAHPFIHTW</sequence>
<dbReference type="CDD" id="cd06850">
    <property type="entry name" value="biotinyl_domain"/>
    <property type="match status" value="1"/>
</dbReference>
<dbReference type="STRING" id="450851.PHZ_c2551"/>
<dbReference type="eggNOG" id="COG4770">
    <property type="taxonomic scope" value="Bacteria"/>
</dbReference>
<dbReference type="InterPro" id="IPR011053">
    <property type="entry name" value="Single_hybrid_motif"/>
</dbReference>
<evidence type="ECO:0000256" key="3">
    <source>
        <dbReference type="ARBA" id="ARBA00022741"/>
    </source>
</evidence>
<dbReference type="SUPFAM" id="SSF52440">
    <property type="entry name" value="PreATP-grasp domain"/>
    <property type="match status" value="1"/>
</dbReference>
<dbReference type="PROSITE" id="PS00867">
    <property type="entry name" value="CPSASE_2"/>
    <property type="match status" value="1"/>
</dbReference>
<keyword evidence="4 6" id="KW-0067">ATP-binding</keyword>
<evidence type="ECO:0000256" key="2">
    <source>
        <dbReference type="ARBA" id="ARBA00022598"/>
    </source>
</evidence>
<dbReference type="Gene3D" id="3.30.1490.20">
    <property type="entry name" value="ATP-grasp fold, A domain"/>
    <property type="match status" value="1"/>
</dbReference>
<dbReference type="HOGENOM" id="CLU_009218_0_0_5"/>
<dbReference type="GO" id="GO:0005524">
    <property type="term" value="F:ATP binding"/>
    <property type="evidence" value="ECO:0007669"/>
    <property type="project" value="UniProtKB-UniRule"/>
</dbReference>
<dbReference type="InterPro" id="IPR051602">
    <property type="entry name" value="ACC_Biotin_Carboxylase"/>
</dbReference>
<dbReference type="Pfam" id="PF01039">
    <property type="entry name" value="Carboxyl_trans"/>
    <property type="match status" value="1"/>
</dbReference>
<dbReference type="PANTHER" id="PTHR48095:SF5">
    <property type="entry name" value="BLL7292 PROTEIN"/>
    <property type="match status" value="1"/>
</dbReference>
<dbReference type="OrthoDB" id="9763189at2"/>
<dbReference type="PROSITE" id="PS50975">
    <property type="entry name" value="ATP_GRASP"/>
    <property type="match status" value="1"/>
</dbReference>
<keyword evidence="3 6" id="KW-0547">Nucleotide-binding</keyword>
<dbReference type="Pfam" id="PF02786">
    <property type="entry name" value="CPSase_L_D2"/>
    <property type="match status" value="1"/>
</dbReference>
<gene>
    <name evidence="11" type="ordered locus">PHZ_c2551</name>
</gene>
<dbReference type="PANTHER" id="PTHR48095">
    <property type="entry name" value="PYRUVATE CARBOXYLASE SUBUNIT A"/>
    <property type="match status" value="1"/>
</dbReference>
<dbReference type="SUPFAM" id="SSF51246">
    <property type="entry name" value="Rudiment single hybrid motif"/>
    <property type="match status" value="1"/>
</dbReference>
<evidence type="ECO:0000313" key="11">
    <source>
        <dbReference type="EMBL" id="ACG78960.1"/>
    </source>
</evidence>
<comment type="cofactor">
    <cofactor evidence="1">
        <name>biotin</name>
        <dbReference type="ChEBI" id="CHEBI:57586"/>
    </cofactor>
</comment>
<dbReference type="InterPro" id="IPR000089">
    <property type="entry name" value="Biotin_lipoyl"/>
</dbReference>
<dbReference type="InterPro" id="IPR034733">
    <property type="entry name" value="AcCoA_carboxyl_beta"/>
</dbReference>
<evidence type="ECO:0000259" key="7">
    <source>
        <dbReference type="PROSITE" id="PS50968"/>
    </source>
</evidence>
<dbReference type="InterPro" id="IPR011763">
    <property type="entry name" value="COA_CT_C"/>
</dbReference>
<accession>B4RH12</accession>
<keyword evidence="11" id="KW-0670">Pyruvate</keyword>
<dbReference type="eggNOG" id="COG4799">
    <property type="taxonomic scope" value="Bacteria"/>
</dbReference>
<evidence type="ECO:0000259" key="8">
    <source>
        <dbReference type="PROSITE" id="PS50975"/>
    </source>
</evidence>
<dbReference type="InterPro" id="IPR011761">
    <property type="entry name" value="ATP-grasp"/>
</dbReference>
<feature type="domain" description="CoA carboxyltransferase C-terminal" evidence="10">
    <location>
        <begin position="850"/>
        <end position="1081"/>
    </location>
</feature>
<evidence type="ECO:0000256" key="5">
    <source>
        <dbReference type="ARBA" id="ARBA00023267"/>
    </source>
</evidence>